<dbReference type="InterPro" id="IPR005495">
    <property type="entry name" value="LptG/LptF_permease"/>
</dbReference>
<feature type="transmembrane region" description="Helical" evidence="6">
    <location>
        <begin position="12"/>
        <end position="30"/>
    </location>
</feature>
<dbReference type="RefSeq" id="WP_106182530.1">
    <property type="nucleotide sequence ID" value="NZ_MUHY01000001.1"/>
</dbReference>
<feature type="transmembrane region" description="Helical" evidence="6">
    <location>
        <begin position="356"/>
        <end position="378"/>
    </location>
</feature>
<dbReference type="Proteomes" id="UP000242660">
    <property type="component" value="Unassembled WGS sequence"/>
</dbReference>
<dbReference type="NCBIfam" id="TIGR04408">
    <property type="entry name" value="LptG_lptG"/>
    <property type="match status" value="1"/>
</dbReference>
<evidence type="ECO:0000256" key="4">
    <source>
        <dbReference type="ARBA" id="ARBA00022989"/>
    </source>
</evidence>
<keyword evidence="4 6" id="KW-1133">Transmembrane helix</keyword>
<keyword evidence="5 6" id="KW-0472">Membrane</keyword>
<dbReference type="PANTHER" id="PTHR33529:SF2">
    <property type="entry name" value="LIPOPOLYSACCHARIDE EXPORT SYSTEM PERMEASE PROTEIN LPTG"/>
    <property type="match status" value="1"/>
</dbReference>
<accession>A0ABX5FF06</accession>
<protein>
    <submittedName>
        <fullName evidence="7">Lipopolysaccharide export system permease protein LptG</fullName>
    </submittedName>
</protein>
<sequence length="381" mass="43667">MKIYERYLARQIYLAFLFIVITFVGLFVFFDLISELSHVGHSGYKFHHALVHVLFFSPQRLYEIIPVSSLIAAIYVCAQMSGSSEFTILRISGISSTQALRSLLKIGIPLVIITFLIGELVAPHGEVLAKKIRLKALGKAISSDFRSGIWVKDSFEQDQKRVTRFINIGTLNADSTINNVRIYEFDNDFRLESIRFTAKGRFEPPNIWCLYDVSETRFETRKEKRRMTHDNALQDIIESSQHHINDFRMESELTPQILSVLMIHPHNMAICNLYKYIGHLKDNQQNTDRYILALWRKLLYPFASFVMMALALPFAYMHARAGAIGLKVFGGIMLGVSFQLLNSLFSHLGLLNTWPAWLTAALPGFLYLMLAIGALRWVEKH</sequence>
<reference evidence="7 8" key="1">
    <citation type="journal article" date="2017" name="Front. Microbiol.">
        <title>Genome of Ca. Pandoraea novymonadis, an Endosymbiotic Bacterium of the Trypanosomatid Novymonas esmeraldas.</title>
        <authorList>
            <person name="Kostygov A.Y."/>
            <person name="Butenko A."/>
            <person name="Nenarokova A."/>
            <person name="Tashyreva D."/>
            <person name="Flegontov P."/>
            <person name="Lukes J."/>
            <person name="Yurchenko V."/>
        </authorList>
    </citation>
    <scope>NUCLEOTIDE SEQUENCE [LARGE SCALE GENOMIC DNA]</scope>
    <source>
        <strain evidence="7 8">E262</strain>
    </source>
</reference>
<dbReference type="PANTHER" id="PTHR33529">
    <property type="entry name" value="SLR0882 PROTEIN-RELATED"/>
    <property type="match status" value="1"/>
</dbReference>
<proteinExistence type="predicted"/>
<keyword evidence="2" id="KW-1003">Cell membrane</keyword>
<organism evidence="7 8">
    <name type="scientific">Candidatus Pandoraea novymonadis</name>
    <dbReference type="NCBI Taxonomy" id="1808959"/>
    <lineage>
        <taxon>Bacteria</taxon>
        <taxon>Pseudomonadati</taxon>
        <taxon>Pseudomonadota</taxon>
        <taxon>Betaproteobacteria</taxon>
        <taxon>Burkholderiales</taxon>
        <taxon>Burkholderiaceae</taxon>
        <taxon>Pandoraea</taxon>
    </lineage>
</organism>
<feature type="transmembrane region" description="Helical" evidence="6">
    <location>
        <begin position="103"/>
        <end position="122"/>
    </location>
</feature>
<gene>
    <name evidence="7" type="primary">lptG</name>
    <name evidence="7" type="ORF">BZL35_00484</name>
</gene>
<feature type="transmembrane region" description="Helical" evidence="6">
    <location>
        <begin position="328"/>
        <end position="350"/>
    </location>
</feature>
<evidence type="ECO:0000256" key="5">
    <source>
        <dbReference type="ARBA" id="ARBA00023136"/>
    </source>
</evidence>
<keyword evidence="3 6" id="KW-0812">Transmembrane</keyword>
<evidence type="ECO:0000256" key="6">
    <source>
        <dbReference type="SAM" id="Phobius"/>
    </source>
</evidence>
<dbReference type="InterPro" id="IPR030923">
    <property type="entry name" value="LptG"/>
</dbReference>
<dbReference type="EMBL" id="MUHY01000001">
    <property type="protein sequence ID" value="PSB92249.1"/>
    <property type="molecule type" value="Genomic_DNA"/>
</dbReference>
<feature type="transmembrane region" description="Helical" evidence="6">
    <location>
        <begin position="298"/>
        <end position="316"/>
    </location>
</feature>
<evidence type="ECO:0000313" key="8">
    <source>
        <dbReference type="Proteomes" id="UP000242660"/>
    </source>
</evidence>
<dbReference type="Pfam" id="PF03739">
    <property type="entry name" value="LptF_LptG"/>
    <property type="match status" value="1"/>
</dbReference>
<feature type="transmembrane region" description="Helical" evidence="6">
    <location>
        <begin position="64"/>
        <end position="82"/>
    </location>
</feature>
<comment type="caution">
    <text evidence="7">The sequence shown here is derived from an EMBL/GenBank/DDBJ whole genome shotgun (WGS) entry which is preliminary data.</text>
</comment>
<comment type="subcellular location">
    <subcellularLocation>
        <location evidence="1">Cell membrane</location>
        <topology evidence="1">Multi-pass membrane protein</topology>
    </subcellularLocation>
</comment>
<evidence type="ECO:0000256" key="2">
    <source>
        <dbReference type="ARBA" id="ARBA00022475"/>
    </source>
</evidence>
<evidence type="ECO:0000256" key="1">
    <source>
        <dbReference type="ARBA" id="ARBA00004651"/>
    </source>
</evidence>
<keyword evidence="8" id="KW-1185">Reference proteome</keyword>
<name>A0ABX5FF06_9BURK</name>
<evidence type="ECO:0000313" key="7">
    <source>
        <dbReference type="EMBL" id="PSB92249.1"/>
    </source>
</evidence>
<evidence type="ECO:0000256" key="3">
    <source>
        <dbReference type="ARBA" id="ARBA00022692"/>
    </source>
</evidence>